<evidence type="ECO:0000313" key="1">
    <source>
        <dbReference type="EMBL" id="MPM31664.1"/>
    </source>
</evidence>
<name>A0A644Z0D8_9ZZZZ</name>
<reference evidence="1" key="1">
    <citation type="submission" date="2019-08" db="EMBL/GenBank/DDBJ databases">
        <authorList>
            <person name="Kucharzyk K."/>
            <person name="Murdoch R.W."/>
            <person name="Higgins S."/>
            <person name="Loffler F."/>
        </authorList>
    </citation>
    <scope>NUCLEOTIDE SEQUENCE</scope>
</reference>
<evidence type="ECO:0008006" key="2">
    <source>
        <dbReference type="Google" id="ProtNLM"/>
    </source>
</evidence>
<sequence length="195" mass="22993">MDCVKVSTKEELLKLEFAYELHEFQKNRLERIITSLRDRYGDEVFEVYKEINVSYNELLRWYLIHTFDVVNAMKNVFGEEVLNVIHDTEIEDVMREGKSFAKKCGQNTLKDIIPLFGECNLVKEESCDKGLLFRQENGCPMSRISKEEGLEEVMCRLHCSVDPYLVKGFNENIICEVRKSHLLGDEICEWYIYEK</sequence>
<protein>
    <recommendedName>
        <fullName evidence="2">L-2-amino-thiazoline-4-carboxylic acid hydrolase</fullName>
    </recommendedName>
</protein>
<dbReference type="AlphaFoldDB" id="A0A644Z0D8"/>
<dbReference type="EMBL" id="VSSQ01006139">
    <property type="protein sequence ID" value="MPM31664.1"/>
    <property type="molecule type" value="Genomic_DNA"/>
</dbReference>
<dbReference type="Pfam" id="PF14196">
    <property type="entry name" value="ATC_hydrolase"/>
    <property type="match status" value="1"/>
</dbReference>
<proteinExistence type="predicted"/>
<dbReference type="InterPro" id="IPR026002">
    <property type="entry name" value="ATC_hydrolase-like"/>
</dbReference>
<organism evidence="1">
    <name type="scientific">bioreactor metagenome</name>
    <dbReference type="NCBI Taxonomy" id="1076179"/>
    <lineage>
        <taxon>unclassified sequences</taxon>
        <taxon>metagenomes</taxon>
        <taxon>ecological metagenomes</taxon>
    </lineage>
</organism>
<gene>
    <name evidence="1" type="ORF">SDC9_78221</name>
</gene>
<accession>A0A644Z0D8</accession>
<comment type="caution">
    <text evidence="1">The sequence shown here is derived from an EMBL/GenBank/DDBJ whole genome shotgun (WGS) entry which is preliminary data.</text>
</comment>